<dbReference type="AlphaFoldDB" id="A0A1E5UXT5"/>
<feature type="domain" description="Thioredoxin" evidence="10">
    <location>
        <begin position="68"/>
        <end position="230"/>
    </location>
</feature>
<dbReference type="PANTHER" id="PTHR10430">
    <property type="entry name" value="PEROXIREDOXIN"/>
    <property type="match status" value="1"/>
</dbReference>
<evidence type="ECO:0000256" key="9">
    <source>
        <dbReference type="RuleBase" id="RU366011"/>
    </source>
</evidence>
<evidence type="ECO:0000256" key="8">
    <source>
        <dbReference type="PIRSR" id="PIRSR637944-1"/>
    </source>
</evidence>
<dbReference type="InterPro" id="IPR037944">
    <property type="entry name" value="PRX5-like"/>
</dbReference>
<dbReference type="FunFam" id="3.40.30.10:FF:000020">
    <property type="entry name" value="Peroxiredoxin"/>
    <property type="match status" value="1"/>
</dbReference>
<proteinExistence type="inferred from homology"/>
<protein>
    <recommendedName>
        <fullName evidence="3 9">Glutaredoxin-dependent peroxiredoxin</fullName>
        <ecNumber evidence="3 9">1.11.1.25</ecNumber>
    </recommendedName>
</protein>
<accession>A0A1E5UXT5</accession>
<dbReference type="EC" id="1.11.1.25" evidence="3 9"/>
<organism evidence="11 12">
    <name type="scientific">Dichanthelium oligosanthes</name>
    <dbReference type="NCBI Taxonomy" id="888268"/>
    <lineage>
        <taxon>Eukaryota</taxon>
        <taxon>Viridiplantae</taxon>
        <taxon>Streptophyta</taxon>
        <taxon>Embryophyta</taxon>
        <taxon>Tracheophyta</taxon>
        <taxon>Spermatophyta</taxon>
        <taxon>Magnoliopsida</taxon>
        <taxon>Liliopsida</taxon>
        <taxon>Poales</taxon>
        <taxon>Poaceae</taxon>
        <taxon>PACMAD clade</taxon>
        <taxon>Panicoideae</taxon>
        <taxon>Panicodae</taxon>
        <taxon>Paniceae</taxon>
        <taxon>Dichantheliinae</taxon>
        <taxon>Dichanthelium</taxon>
    </lineage>
</organism>
<dbReference type="EMBL" id="LWDX02059102">
    <property type="protein sequence ID" value="OEL17667.1"/>
    <property type="molecule type" value="Genomic_DNA"/>
</dbReference>
<evidence type="ECO:0000256" key="7">
    <source>
        <dbReference type="ARBA" id="ARBA00023284"/>
    </source>
</evidence>
<dbReference type="PANTHER" id="PTHR10430:SF16">
    <property type="entry name" value="PEROXIREDOXIN-5, MITOCHONDRIAL"/>
    <property type="match status" value="1"/>
</dbReference>
<evidence type="ECO:0000313" key="12">
    <source>
        <dbReference type="Proteomes" id="UP000095767"/>
    </source>
</evidence>
<reference evidence="11 12" key="1">
    <citation type="submission" date="2016-09" db="EMBL/GenBank/DDBJ databases">
        <title>The draft genome of Dichanthelium oligosanthes: A C3 panicoid grass species.</title>
        <authorList>
            <person name="Studer A.J."/>
            <person name="Schnable J.C."/>
            <person name="Brutnell T.P."/>
        </authorList>
    </citation>
    <scope>NUCLEOTIDE SEQUENCE [LARGE SCALE GENOMIC DNA]</scope>
    <source>
        <strain evidence="12">cv. Kellogg 1175</strain>
        <tissue evidence="11">Leaf</tissue>
    </source>
</reference>
<dbReference type="OrthoDB" id="1882547at2759"/>
<evidence type="ECO:0000256" key="1">
    <source>
        <dbReference type="ARBA" id="ARBA00001711"/>
    </source>
</evidence>
<evidence type="ECO:0000256" key="5">
    <source>
        <dbReference type="ARBA" id="ARBA00022862"/>
    </source>
</evidence>
<dbReference type="STRING" id="888268.A0A1E5UXT5"/>
<dbReference type="GO" id="GO:0045454">
    <property type="term" value="P:cell redox homeostasis"/>
    <property type="evidence" value="ECO:0007669"/>
    <property type="project" value="TreeGrafter"/>
</dbReference>
<evidence type="ECO:0000259" key="10">
    <source>
        <dbReference type="PROSITE" id="PS51352"/>
    </source>
</evidence>
<comment type="caution">
    <text evidence="11">The sequence shown here is derived from an EMBL/GenBank/DDBJ whole genome shotgun (WGS) entry which is preliminary data.</text>
</comment>
<dbReference type="InterPro" id="IPR036249">
    <property type="entry name" value="Thioredoxin-like_sf"/>
</dbReference>
<keyword evidence="5 9" id="KW-0049">Antioxidant</keyword>
<dbReference type="PROSITE" id="PS51352">
    <property type="entry name" value="THIOREDOXIN_2"/>
    <property type="match status" value="1"/>
</dbReference>
<comment type="similarity">
    <text evidence="2 9">Belongs to the peroxiredoxin family. Prx5 subfamily.</text>
</comment>
<keyword evidence="12" id="KW-1185">Reference proteome</keyword>
<comment type="catalytic activity">
    <reaction evidence="1">
        <text>[glutaredoxin]-dithiol + a hydroperoxide = [glutaredoxin]-disulfide + an alcohol + H2O</text>
        <dbReference type="Rhea" id="RHEA:62624"/>
        <dbReference type="Rhea" id="RHEA-COMP:10729"/>
        <dbReference type="Rhea" id="RHEA-COMP:10730"/>
        <dbReference type="ChEBI" id="CHEBI:15377"/>
        <dbReference type="ChEBI" id="CHEBI:29950"/>
        <dbReference type="ChEBI" id="CHEBI:30879"/>
        <dbReference type="ChEBI" id="CHEBI:35924"/>
        <dbReference type="ChEBI" id="CHEBI:50058"/>
        <dbReference type="EC" id="1.11.1.25"/>
    </reaction>
</comment>
<dbReference type="InterPro" id="IPR013766">
    <property type="entry name" value="Thioredoxin_domain"/>
</dbReference>
<dbReference type="InterPro" id="IPR013740">
    <property type="entry name" value="Redoxin"/>
</dbReference>
<evidence type="ECO:0000256" key="6">
    <source>
        <dbReference type="ARBA" id="ARBA00023002"/>
    </source>
</evidence>
<keyword evidence="4 9" id="KW-0575">Peroxidase</keyword>
<dbReference type="Pfam" id="PF08534">
    <property type="entry name" value="Redoxin"/>
    <property type="match status" value="1"/>
</dbReference>
<keyword evidence="7 9" id="KW-0676">Redox-active center</keyword>
<gene>
    <name evidence="11" type="ORF">BAE44_0021314</name>
</gene>
<dbReference type="GO" id="GO:0005737">
    <property type="term" value="C:cytoplasm"/>
    <property type="evidence" value="ECO:0007669"/>
    <property type="project" value="TreeGrafter"/>
</dbReference>
<feature type="active site" description="Cysteine sulfenic acid (-SOH) intermediate" evidence="8">
    <location>
        <position position="116"/>
    </location>
</feature>
<dbReference type="GO" id="GO:0034599">
    <property type="term" value="P:cellular response to oxidative stress"/>
    <property type="evidence" value="ECO:0007669"/>
    <property type="project" value="InterPro"/>
</dbReference>
<evidence type="ECO:0000256" key="3">
    <source>
        <dbReference type="ARBA" id="ARBA00013016"/>
    </source>
</evidence>
<evidence type="ECO:0000313" key="11">
    <source>
        <dbReference type="EMBL" id="OEL17667.1"/>
    </source>
</evidence>
<sequence>MATTTASISALSPAAATKRFVLSSPSLSFSSHRLATTPGTLRLRAAGASRAITRRQASASASPIVATIAVGDKLPDATLSYLDPSDGEIKTVTVSDLTAGKKAILFAVPGAFTPTCSQKHLPGFVEKAGELKAKGADVIACVSVNDVFVMKAWKEALGLGEDVLLLSDGNLELTRALGVEMDLSDKPVGLGVRSRRYALLAEDGVVKVLNLEEGGAFTTSSAEEMLKALG</sequence>
<dbReference type="Gene3D" id="3.40.30.10">
    <property type="entry name" value="Glutaredoxin"/>
    <property type="match status" value="1"/>
</dbReference>
<dbReference type="Proteomes" id="UP000095767">
    <property type="component" value="Unassembled WGS sequence"/>
</dbReference>
<dbReference type="GO" id="GO:0042744">
    <property type="term" value="P:hydrogen peroxide catabolic process"/>
    <property type="evidence" value="ECO:0007669"/>
    <property type="project" value="TreeGrafter"/>
</dbReference>
<comment type="function">
    <text evidence="9">Thiol-specific peroxidase that catalyzes the reduction of hydrogen peroxide and organic hydroperoxides to water and alcohols, respectively. Plays a role in cell protection against oxidative stress by detoxifying peroxides.</text>
</comment>
<dbReference type="GO" id="GO:0008379">
    <property type="term" value="F:thioredoxin peroxidase activity"/>
    <property type="evidence" value="ECO:0007669"/>
    <property type="project" value="InterPro"/>
</dbReference>
<evidence type="ECO:0000256" key="2">
    <source>
        <dbReference type="ARBA" id="ARBA00010505"/>
    </source>
</evidence>
<evidence type="ECO:0000256" key="4">
    <source>
        <dbReference type="ARBA" id="ARBA00022559"/>
    </source>
</evidence>
<keyword evidence="6 9" id="KW-0560">Oxidoreductase</keyword>
<dbReference type="CDD" id="cd03013">
    <property type="entry name" value="PRX5_like"/>
    <property type="match status" value="1"/>
</dbReference>
<name>A0A1E5UXT5_9POAL</name>
<dbReference type="SUPFAM" id="SSF52833">
    <property type="entry name" value="Thioredoxin-like"/>
    <property type="match status" value="1"/>
</dbReference>